<dbReference type="PANTHER" id="PTHR39158:SF1">
    <property type="entry name" value="DNAJ HOMOLOG SUBFAMILY C MEMBER 28"/>
    <property type="match status" value="1"/>
</dbReference>
<organism evidence="3 4">
    <name type="scientific">Artemisia annua</name>
    <name type="common">Sweet wormwood</name>
    <dbReference type="NCBI Taxonomy" id="35608"/>
    <lineage>
        <taxon>Eukaryota</taxon>
        <taxon>Viridiplantae</taxon>
        <taxon>Streptophyta</taxon>
        <taxon>Embryophyta</taxon>
        <taxon>Tracheophyta</taxon>
        <taxon>Spermatophyta</taxon>
        <taxon>Magnoliopsida</taxon>
        <taxon>eudicotyledons</taxon>
        <taxon>Gunneridae</taxon>
        <taxon>Pentapetalae</taxon>
        <taxon>asterids</taxon>
        <taxon>campanulids</taxon>
        <taxon>Asterales</taxon>
        <taxon>Asteraceae</taxon>
        <taxon>Asteroideae</taxon>
        <taxon>Anthemideae</taxon>
        <taxon>Artemisiinae</taxon>
        <taxon>Artemisia</taxon>
    </lineage>
</organism>
<dbReference type="OrthoDB" id="1922282at2759"/>
<gene>
    <name evidence="3" type="ORF">CTI12_AA333990</name>
</gene>
<sequence length="97" mass="10984">MSSNMPPQLEREEAGRSNWITSKDRNRYCQRGGAKNWQSIEEGPFENRSGNAKPMNLNINPHVDPAEDTLYRILSRNNCAPERVELNKGIRSDIVGG</sequence>
<reference evidence="3 4" key="1">
    <citation type="journal article" date="2018" name="Mol. Plant">
        <title>The genome of Artemisia annua provides insight into the evolution of Asteraceae family and artemisinin biosynthesis.</title>
        <authorList>
            <person name="Shen Q."/>
            <person name="Zhang L."/>
            <person name="Liao Z."/>
            <person name="Wang S."/>
            <person name="Yan T."/>
            <person name="Shi P."/>
            <person name="Liu M."/>
            <person name="Fu X."/>
            <person name="Pan Q."/>
            <person name="Wang Y."/>
            <person name="Lv Z."/>
            <person name="Lu X."/>
            <person name="Zhang F."/>
            <person name="Jiang W."/>
            <person name="Ma Y."/>
            <person name="Chen M."/>
            <person name="Hao X."/>
            <person name="Li L."/>
            <person name="Tang Y."/>
            <person name="Lv G."/>
            <person name="Zhou Y."/>
            <person name="Sun X."/>
            <person name="Brodelius P.E."/>
            <person name="Rose J.K.C."/>
            <person name="Tang K."/>
        </authorList>
    </citation>
    <scope>NUCLEOTIDE SEQUENCE [LARGE SCALE GENOMIC DNA]</scope>
    <source>
        <strain evidence="4">cv. Huhao1</strain>
        <tissue evidence="3">Leaf</tissue>
    </source>
</reference>
<dbReference type="AlphaFoldDB" id="A0A2U1MUW6"/>
<protein>
    <submittedName>
        <fullName evidence="3">DnaJ-like protein</fullName>
    </submittedName>
</protein>
<feature type="region of interest" description="Disordered" evidence="1">
    <location>
        <begin position="1"/>
        <end position="55"/>
    </location>
</feature>
<evidence type="ECO:0000313" key="4">
    <source>
        <dbReference type="Proteomes" id="UP000245207"/>
    </source>
</evidence>
<evidence type="ECO:0000256" key="1">
    <source>
        <dbReference type="SAM" id="MobiDB-lite"/>
    </source>
</evidence>
<evidence type="ECO:0000259" key="2">
    <source>
        <dbReference type="Pfam" id="PF09350"/>
    </source>
</evidence>
<feature type="domain" description="DnaJ homologue subfamily C member 28 conserved" evidence="2">
    <location>
        <begin position="38"/>
        <end position="93"/>
    </location>
</feature>
<dbReference type="Proteomes" id="UP000245207">
    <property type="component" value="Unassembled WGS sequence"/>
</dbReference>
<name>A0A2U1MUW6_ARTAN</name>
<comment type="caution">
    <text evidence="3">The sequence shown here is derived from an EMBL/GenBank/DDBJ whole genome shotgun (WGS) entry which is preliminary data.</text>
</comment>
<dbReference type="InterPro" id="IPR018961">
    <property type="entry name" value="DnaJ_homolog_subfam-C_membr-28"/>
</dbReference>
<keyword evidence="4" id="KW-1185">Reference proteome</keyword>
<accession>A0A2U1MUW6</accession>
<proteinExistence type="predicted"/>
<dbReference type="STRING" id="35608.A0A2U1MUW6"/>
<dbReference type="EMBL" id="PKPP01004297">
    <property type="protein sequence ID" value="PWA65051.1"/>
    <property type="molecule type" value="Genomic_DNA"/>
</dbReference>
<evidence type="ECO:0000313" key="3">
    <source>
        <dbReference type="EMBL" id="PWA65051.1"/>
    </source>
</evidence>
<dbReference type="Pfam" id="PF09350">
    <property type="entry name" value="DJC28_CD"/>
    <property type="match status" value="1"/>
</dbReference>
<dbReference type="InterPro" id="IPR052573">
    <property type="entry name" value="DnaJ_C_subfamily_28"/>
</dbReference>
<dbReference type="PANTHER" id="PTHR39158">
    <property type="entry name" value="OS08G0560600 PROTEIN"/>
    <property type="match status" value="1"/>
</dbReference>